<evidence type="ECO:0000256" key="5">
    <source>
        <dbReference type="ARBA" id="ARBA00022787"/>
    </source>
</evidence>
<keyword evidence="5 10" id="KW-1000">Mitochondrion outer membrane</keyword>
<evidence type="ECO:0008006" key="13">
    <source>
        <dbReference type="Google" id="ProtNLM"/>
    </source>
</evidence>
<sequence>MANPASVTFLSLAAGALGYCLYFDYQRRHNVEFRKSIYHKKRQAEKAARLQNEASKVEKTILLKKKLTESLIAHPLTTENKEQSFIEEVTAAEKLASLPDREIDAAIHFYRALSVYPEPTAILEIYQKSVPAEIYELIMLLTAIYPPANITSLLSESNGSILETE</sequence>
<comment type="similarity">
    <text evidence="2 10">Belongs to the Tom20 family.</text>
</comment>
<gene>
    <name evidence="11" type="ORF">PICMEDRAFT_48975</name>
</gene>
<dbReference type="GeneID" id="30179825"/>
<dbReference type="GO" id="GO:0006886">
    <property type="term" value="P:intracellular protein transport"/>
    <property type="evidence" value="ECO:0007669"/>
    <property type="project" value="InterPro"/>
</dbReference>
<evidence type="ECO:0000256" key="9">
    <source>
        <dbReference type="ARBA" id="ARBA00023136"/>
    </source>
</evidence>
<keyword evidence="9 10" id="KW-0472">Membrane</keyword>
<keyword evidence="12" id="KW-1185">Reference proteome</keyword>
<dbReference type="PANTHER" id="PTHR12430:SF0">
    <property type="entry name" value="TRANSLOCASE OF OUTER MITOCHONDRIAL MEMBRANE 20"/>
    <property type="match status" value="1"/>
</dbReference>
<dbReference type="PRINTS" id="PR00351">
    <property type="entry name" value="OM20RECEPTOR"/>
</dbReference>
<name>A0A1E3NTE5_9ASCO</name>
<keyword evidence="8 10" id="KW-0496">Mitochondrion</keyword>
<dbReference type="GO" id="GO:0030943">
    <property type="term" value="F:mitochondrion targeting sequence binding"/>
    <property type="evidence" value="ECO:0007669"/>
    <property type="project" value="EnsemblFungi"/>
</dbReference>
<keyword evidence="6" id="KW-0653">Protein transport</keyword>
<dbReference type="OrthoDB" id="2154253at2759"/>
<dbReference type="GO" id="GO:0030150">
    <property type="term" value="P:protein import into mitochondrial matrix"/>
    <property type="evidence" value="ECO:0007669"/>
    <property type="project" value="EnsemblFungi"/>
</dbReference>
<protein>
    <recommendedName>
        <fullName evidence="13">Mitochondrial import receptor subunit TOM20</fullName>
    </recommendedName>
</protein>
<dbReference type="EMBL" id="KV454001">
    <property type="protein sequence ID" value="ODQ49324.1"/>
    <property type="molecule type" value="Genomic_DNA"/>
</dbReference>
<dbReference type="AlphaFoldDB" id="A0A1E3NTE5"/>
<dbReference type="InterPro" id="IPR002056">
    <property type="entry name" value="MAS20"/>
</dbReference>
<proteinExistence type="inferred from homology"/>
<evidence type="ECO:0000313" key="11">
    <source>
        <dbReference type="EMBL" id="ODQ49324.1"/>
    </source>
</evidence>
<dbReference type="GO" id="GO:0045040">
    <property type="term" value="P:protein insertion into mitochondrial outer membrane"/>
    <property type="evidence" value="ECO:0007669"/>
    <property type="project" value="EnsemblFungi"/>
</dbReference>
<dbReference type="GO" id="GO:0005742">
    <property type="term" value="C:mitochondrial outer membrane translocase complex"/>
    <property type="evidence" value="ECO:0007669"/>
    <property type="project" value="UniProtKB-UniRule"/>
</dbReference>
<dbReference type="RefSeq" id="XP_019020437.1">
    <property type="nucleotide sequence ID" value="XM_019163138.1"/>
</dbReference>
<evidence type="ECO:0000256" key="8">
    <source>
        <dbReference type="ARBA" id="ARBA00023128"/>
    </source>
</evidence>
<keyword evidence="4" id="KW-0812">Transmembrane</keyword>
<evidence type="ECO:0000256" key="1">
    <source>
        <dbReference type="ARBA" id="ARBA00004572"/>
    </source>
</evidence>
<dbReference type="SUPFAM" id="SSF47157">
    <property type="entry name" value="Mitochondrial import receptor subunit Tom20"/>
    <property type="match status" value="1"/>
</dbReference>
<accession>A0A1E3NTE5</accession>
<dbReference type="PANTHER" id="PTHR12430">
    <property type="entry name" value="MITOCHONDRIAL IMPORT RECEPTOR SUBUNIT TOM20"/>
    <property type="match status" value="1"/>
</dbReference>
<dbReference type="GO" id="GO:0008320">
    <property type="term" value="F:protein transmembrane transporter activity"/>
    <property type="evidence" value="ECO:0007669"/>
    <property type="project" value="EnsemblFungi"/>
</dbReference>
<dbReference type="Proteomes" id="UP000094455">
    <property type="component" value="Unassembled WGS sequence"/>
</dbReference>
<evidence type="ECO:0000256" key="10">
    <source>
        <dbReference type="PIRNR" id="PIRNR037707"/>
    </source>
</evidence>
<dbReference type="GO" id="GO:0016031">
    <property type="term" value="P:tRNA import into mitochondrion"/>
    <property type="evidence" value="ECO:0007669"/>
    <property type="project" value="EnsemblFungi"/>
</dbReference>
<organism evidence="11 12">
    <name type="scientific">Pichia membranifaciens NRRL Y-2026</name>
    <dbReference type="NCBI Taxonomy" id="763406"/>
    <lineage>
        <taxon>Eukaryota</taxon>
        <taxon>Fungi</taxon>
        <taxon>Dikarya</taxon>
        <taxon>Ascomycota</taxon>
        <taxon>Saccharomycotina</taxon>
        <taxon>Pichiomycetes</taxon>
        <taxon>Pichiales</taxon>
        <taxon>Pichiaceae</taxon>
        <taxon>Pichia</taxon>
    </lineage>
</organism>
<evidence type="ECO:0000256" key="2">
    <source>
        <dbReference type="ARBA" id="ARBA00005792"/>
    </source>
</evidence>
<reference evidence="11 12" key="1">
    <citation type="journal article" date="2016" name="Proc. Natl. Acad. Sci. U.S.A.">
        <title>Comparative genomics of biotechnologically important yeasts.</title>
        <authorList>
            <person name="Riley R."/>
            <person name="Haridas S."/>
            <person name="Wolfe K.H."/>
            <person name="Lopes M.R."/>
            <person name="Hittinger C.T."/>
            <person name="Goeker M."/>
            <person name="Salamov A.A."/>
            <person name="Wisecaver J.H."/>
            <person name="Long T.M."/>
            <person name="Calvey C.H."/>
            <person name="Aerts A.L."/>
            <person name="Barry K.W."/>
            <person name="Choi C."/>
            <person name="Clum A."/>
            <person name="Coughlan A.Y."/>
            <person name="Deshpande S."/>
            <person name="Douglass A.P."/>
            <person name="Hanson S.J."/>
            <person name="Klenk H.-P."/>
            <person name="LaButti K.M."/>
            <person name="Lapidus A."/>
            <person name="Lindquist E.A."/>
            <person name="Lipzen A.M."/>
            <person name="Meier-Kolthoff J.P."/>
            <person name="Ohm R.A."/>
            <person name="Otillar R.P."/>
            <person name="Pangilinan J.L."/>
            <person name="Peng Y."/>
            <person name="Rokas A."/>
            <person name="Rosa C.A."/>
            <person name="Scheuner C."/>
            <person name="Sibirny A.A."/>
            <person name="Slot J.C."/>
            <person name="Stielow J.B."/>
            <person name="Sun H."/>
            <person name="Kurtzman C.P."/>
            <person name="Blackwell M."/>
            <person name="Grigoriev I.V."/>
            <person name="Jeffries T.W."/>
        </authorList>
    </citation>
    <scope>NUCLEOTIDE SEQUENCE [LARGE SCALE GENOMIC DNA]</scope>
    <source>
        <strain evidence="11 12">NRRL Y-2026</strain>
    </source>
</reference>
<keyword evidence="7" id="KW-1133">Transmembrane helix</keyword>
<dbReference type="GO" id="GO:0006605">
    <property type="term" value="P:protein targeting"/>
    <property type="evidence" value="ECO:0007669"/>
    <property type="project" value="InterPro"/>
</dbReference>
<evidence type="ECO:0000313" key="12">
    <source>
        <dbReference type="Proteomes" id="UP000094455"/>
    </source>
</evidence>
<dbReference type="Pfam" id="PF02064">
    <property type="entry name" value="MAS20"/>
    <property type="match status" value="1"/>
</dbReference>
<dbReference type="PIRSF" id="PIRSF037707">
    <property type="entry name" value="MAS20_rcpt"/>
    <property type="match status" value="1"/>
</dbReference>
<dbReference type="InterPro" id="IPR023392">
    <property type="entry name" value="Tom20_dom_sf"/>
</dbReference>
<dbReference type="Gene3D" id="1.20.960.10">
    <property type="entry name" value="Mitochondrial outer membrane translocase complex, subunit Tom20 domain"/>
    <property type="match status" value="1"/>
</dbReference>
<evidence type="ECO:0000256" key="4">
    <source>
        <dbReference type="ARBA" id="ARBA00022692"/>
    </source>
</evidence>
<comment type="subcellular location">
    <subcellularLocation>
        <location evidence="1">Mitochondrion outer membrane</location>
        <topology evidence="1">Single-pass membrane protein</topology>
    </subcellularLocation>
</comment>
<keyword evidence="3" id="KW-0813">Transport</keyword>
<evidence type="ECO:0000256" key="6">
    <source>
        <dbReference type="ARBA" id="ARBA00022927"/>
    </source>
</evidence>
<evidence type="ECO:0000256" key="3">
    <source>
        <dbReference type="ARBA" id="ARBA00022448"/>
    </source>
</evidence>
<evidence type="ECO:0000256" key="7">
    <source>
        <dbReference type="ARBA" id="ARBA00022989"/>
    </source>
</evidence>
<dbReference type="STRING" id="763406.A0A1E3NTE5"/>